<sequence>MRDDVQVQKHEPGNLWRDDALQLAIDTRADALPGVHGYGPDDYEFGFALGADGRPRKELTHVYELGRAAGILDEISFAAFRRGDVTGYRIAIPWKTLKMNPEKGKVFGLNFIVNDNDGPGSRFYMGLTPGIVEVKNPYAFRKFILE</sequence>
<name>A0A645CZ49_9ZZZZ</name>
<organism evidence="2">
    <name type="scientific">bioreactor metagenome</name>
    <dbReference type="NCBI Taxonomy" id="1076179"/>
    <lineage>
        <taxon>unclassified sequences</taxon>
        <taxon>metagenomes</taxon>
        <taxon>ecological metagenomes</taxon>
    </lineage>
</organism>
<dbReference type="GO" id="GO:0016052">
    <property type="term" value="P:carbohydrate catabolic process"/>
    <property type="evidence" value="ECO:0007669"/>
    <property type="project" value="InterPro"/>
</dbReference>
<dbReference type="EMBL" id="VSSQ01031310">
    <property type="protein sequence ID" value="MPM82145.1"/>
    <property type="molecule type" value="Genomic_DNA"/>
</dbReference>
<dbReference type="Gene3D" id="2.60.40.1190">
    <property type="match status" value="1"/>
</dbReference>
<dbReference type="GO" id="GO:0030246">
    <property type="term" value="F:carbohydrate binding"/>
    <property type="evidence" value="ECO:0007669"/>
    <property type="project" value="InterPro"/>
</dbReference>
<comment type="caution">
    <text evidence="2">The sequence shown here is derived from an EMBL/GenBank/DDBJ whole genome shotgun (WGS) entry which is preliminary data.</text>
</comment>
<dbReference type="SUPFAM" id="SSF49344">
    <property type="entry name" value="CBD9-like"/>
    <property type="match status" value="1"/>
</dbReference>
<dbReference type="Pfam" id="PF06452">
    <property type="entry name" value="CBM9_1"/>
    <property type="match status" value="1"/>
</dbReference>
<dbReference type="GO" id="GO:0004553">
    <property type="term" value="F:hydrolase activity, hydrolyzing O-glycosyl compounds"/>
    <property type="evidence" value="ECO:0007669"/>
    <property type="project" value="InterPro"/>
</dbReference>
<dbReference type="InterPro" id="IPR010502">
    <property type="entry name" value="Carb-bd_dom_fam9"/>
</dbReference>
<evidence type="ECO:0000259" key="1">
    <source>
        <dbReference type="Pfam" id="PF06452"/>
    </source>
</evidence>
<evidence type="ECO:0000313" key="2">
    <source>
        <dbReference type="EMBL" id="MPM82145.1"/>
    </source>
</evidence>
<protein>
    <recommendedName>
        <fullName evidence="1">Carbohydrate-binding domain-containing protein</fullName>
    </recommendedName>
</protein>
<accession>A0A645CZ49</accession>
<feature type="domain" description="Carbohydrate-binding" evidence="1">
    <location>
        <begin position="3"/>
        <end position="122"/>
    </location>
</feature>
<reference evidence="2" key="1">
    <citation type="submission" date="2019-08" db="EMBL/GenBank/DDBJ databases">
        <authorList>
            <person name="Kucharzyk K."/>
            <person name="Murdoch R.W."/>
            <person name="Higgins S."/>
            <person name="Loffler F."/>
        </authorList>
    </citation>
    <scope>NUCLEOTIDE SEQUENCE</scope>
</reference>
<proteinExistence type="predicted"/>
<dbReference type="AlphaFoldDB" id="A0A645CZ49"/>
<gene>
    <name evidence="2" type="ORF">SDC9_129206</name>
</gene>